<dbReference type="InterPro" id="IPR050336">
    <property type="entry name" value="Chromosome_partition/occlusion"/>
</dbReference>
<dbReference type="Proteomes" id="UP001227162">
    <property type="component" value="Unassembled WGS sequence"/>
</dbReference>
<evidence type="ECO:0000256" key="1">
    <source>
        <dbReference type="SAM" id="MobiDB-lite"/>
    </source>
</evidence>
<dbReference type="SUPFAM" id="SSF110849">
    <property type="entry name" value="ParB/Sulfiredoxin"/>
    <property type="match status" value="1"/>
</dbReference>
<feature type="domain" description="ParB-like N-terminal" evidence="2">
    <location>
        <begin position="2"/>
        <end position="73"/>
    </location>
</feature>
<dbReference type="AlphaFoldDB" id="A0AAJ1X7V0"/>
<reference evidence="3" key="2">
    <citation type="submission" date="2023-04" db="EMBL/GenBank/DDBJ databases">
        <title>'Rhodoalgimonas zhirmunskyi' gen. nov., isolated from a red alga.</title>
        <authorList>
            <person name="Nedashkovskaya O.I."/>
            <person name="Otstavnykh N.Y."/>
            <person name="Bystritskaya E.P."/>
            <person name="Balabanova L.A."/>
            <person name="Isaeva M.P."/>
        </authorList>
    </citation>
    <scope>NUCLEOTIDE SEQUENCE</scope>
    <source>
        <strain evidence="3">10Alg 79</strain>
    </source>
</reference>
<dbReference type="PANTHER" id="PTHR33375">
    <property type="entry name" value="CHROMOSOME-PARTITIONING PROTEIN PARB-RELATED"/>
    <property type="match status" value="1"/>
</dbReference>
<name>A0AAJ1X7V0_9RHOB</name>
<accession>A0AAJ1X7V0</accession>
<gene>
    <name evidence="3" type="ORF">NOI20_17835</name>
</gene>
<dbReference type="Pfam" id="PF02195">
    <property type="entry name" value="ParB_N"/>
    <property type="match status" value="1"/>
</dbReference>
<dbReference type="Gene3D" id="3.90.1530.30">
    <property type="match status" value="1"/>
</dbReference>
<dbReference type="InterPro" id="IPR003115">
    <property type="entry name" value="ParB_N"/>
</dbReference>
<protein>
    <submittedName>
        <fullName evidence="3">ParB N-terminal domain-containing protein</fullName>
    </submittedName>
</protein>
<dbReference type="InterPro" id="IPR037972">
    <property type="entry name" value="RepB_N"/>
</dbReference>
<dbReference type="GO" id="GO:0007059">
    <property type="term" value="P:chromosome segregation"/>
    <property type="evidence" value="ECO:0007669"/>
    <property type="project" value="TreeGrafter"/>
</dbReference>
<evidence type="ECO:0000259" key="2">
    <source>
        <dbReference type="Pfam" id="PF02195"/>
    </source>
</evidence>
<dbReference type="InterPro" id="IPR036086">
    <property type="entry name" value="ParB/Sulfiredoxin_sf"/>
</dbReference>
<dbReference type="PANTHER" id="PTHR33375:SF1">
    <property type="entry name" value="CHROMOSOME-PARTITIONING PROTEIN PARB-RELATED"/>
    <property type="match status" value="1"/>
</dbReference>
<organism evidence="3 4">
    <name type="scientific">Rhodalgimonas zhirmunskyi</name>
    <dbReference type="NCBI Taxonomy" id="2964767"/>
    <lineage>
        <taxon>Bacteria</taxon>
        <taxon>Pseudomonadati</taxon>
        <taxon>Pseudomonadota</taxon>
        <taxon>Alphaproteobacteria</taxon>
        <taxon>Rhodobacterales</taxon>
        <taxon>Roseobacteraceae</taxon>
        <taxon>Rhodalgimonas</taxon>
    </lineage>
</organism>
<feature type="non-terminal residue" evidence="3">
    <location>
        <position position="193"/>
    </location>
</feature>
<evidence type="ECO:0000313" key="3">
    <source>
        <dbReference type="EMBL" id="MDQ2095979.1"/>
    </source>
</evidence>
<dbReference type="CDD" id="cd16405">
    <property type="entry name" value="RepB_like_N"/>
    <property type="match status" value="1"/>
</dbReference>
<dbReference type="RefSeq" id="WP_317627599.1">
    <property type="nucleotide sequence ID" value="NZ_JANFFA010000026.1"/>
</dbReference>
<reference evidence="3" key="1">
    <citation type="submission" date="2022-07" db="EMBL/GenBank/DDBJ databases">
        <authorList>
            <person name="Otstavnykh N."/>
            <person name="Isaeva M."/>
            <person name="Bystritskaya E."/>
        </authorList>
    </citation>
    <scope>NUCLEOTIDE SEQUENCE</scope>
    <source>
        <strain evidence="3">10Alg 79</strain>
    </source>
</reference>
<proteinExistence type="predicted"/>
<comment type="caution">
    <text evidence="3">The sequence shown here is derived from an EMBL/GenBank/DDBJ whole genome shotgun (WGS) entry which is preliminary data.</text>
</comment>
<feature type="region of interest" description="Disordered" evidence="1">
    <location>
        <begin position="169"/>
        <end position="193"/>
    </location>
</feature>
<keyword evidence="4" id="KW-1185">Reference proteome</keyword>
<sequence length="193" mass="20974">MTALIDSLRRRGQQTPIEVAPLAGGRYGLISGWRRCAALQHLAAETGEARFTEVLALIRRPDEAGSAYIAMVEENEVRVGLSFYERARIVARTVENGVYPDHGAALRGLFATASRAKRSKIKSFIAIVEALDGTLRYPQAIGERLGLRLSKALTEDPRLAARLTKALSGEAATGPEEEARQLEAAFSKKAKKA</sequence>
<dbReference type="EMBL" id="JANFFA010000026">
    <property type="protein sequence ID" value="MDQ2095979.1"/>
    <property type="molecule type" value="Genomic_DNA"/>
</dbReference>
<evidence type="ECO:0000313" key="4">
    <source>
        <dbReference type="Proteomes" id="UP001227162"/>
    </source>
</evidence>
<dbReference type="GO" id="GO:0005694">
    <property type="term" value="C:chromosome"/>
    <property type="evidence" value="ECO:0007669"/>
    <property type="project" value="TreeGrafter"/>
</dbReference>